<name>A0A5M9J6F5_MONFR</name>
<evidence type="ECO:0000313" key="3">
    <source>
        <dbReference type="EMBL" id="KAA8563773.1"/>
    </source>
</evidence>
<organism evidence="3 4">
    <name type="scientific">Monilinia fructicola</name>
    <name type="common">Brown rot fungus</name>
    <name type="synonym">Ciboria fructicola</name>
    <dbReference type="NCBI Taxonomy" id="38448"/>
    <lineage>
        <taxon>Eukaryota</taxon>
        <taxon>Fungi</taxon>
        <taxon>Dikarya</taxon>
        <taxon>Ascomycota</taxon>
        <taxon>Pezizomycotina</taxon>
        <taxon>Leotiomycetes</taxon>
        <taxon>Helotiales</taxon>
        <taxon>Sclerotiniaceae</taxon>
        <taxon>Monilinia</taxon>
    </lineage>
</organism>
<dbReference type="Proteomes" id="UP000322873">
    <property type="component" value="Unassembled WGS sequence"/>
</dbReference>
<keyword evidence="2" id="KW-0812">Transmembrane</keyword>
<comment type="caution">
    <text evidence="3">The sequence shown here is derived from an EMBL/GenBank/DDBJ whole genome shotgun (WGS) entry which is preliminary data.</text>
</comment>
<reference evidence="3 4" key="1">
    <citation type="submission" date="2019-06" db="EMBL/GenBank/DDBJ databases">
        <title>Genome Sequence of the Brown Rot Fungal Pathogen Monilinia fructicola.</title>
        <authorList>
            <person name="De Miccolis Angelini R.M."/>
            <person name="Landi L."/>
            <person name="Abate D."/>
            <person name="Pollastro S."/>
            <person name="Romanazzi G."/>
            <person name="Faretra F."/>
        </authorList>
    </citation>
    <scope>NUCLEOTIDE SEQUENCE [LARGE SCALE GENOMIC DNA]</scope>
    <source>
        <strain evidence="3 4">Mfrc123</strain>
    </source>
</reference>
<feature type="transmembrane region" description="Helical" evidence="2">
    <location>
        <begin position="121"/>
        <end position="141"/>
    </location>
</feature>
<dbReference type="AlphaFoldDB" id="A0A5M9J6F5"/>
<feature type="compositionally biased region" description="Basic residues" evidence="1">
    <location>
        <begin position="1"/>
        <end position="10"/>
    </location>
</feature>
<proteinExistence type="predicted"/>
<keyword evidence="2" id="KW-0472">Membrane</keyword>
<feature type="compositionally biased region" description="Low complexity" evidence="1">
    <location>
        <begin position="33"/>
        <end position="46"/>
    </location>
</feature>
<sequence>MSHLPKKFHQSLRAWFGGQTSQPGEEEEIALEPGSATPHPSSSSPFSPLPWPLPQEGRGYQMQSLPRARVRACALARALARPPAPSPSPSPSRIREALRAFLDAFWRFNIFFFFGPTASLGTFWTFIFTFFMFLAAGIVVTKEIVFLDSRKIKIYIFVTVDTTDTEGVGDGADTFGVSARTTLLALPTTSARADGIALAISRQR</sequence>
<dbReference type="EMBL" id="VICG01000016">
    <property type="protein sequence ID" value="KAA8563773.1"/>
    <property type="molecule type" value="Genomic_DNA"/>
</dbReference>
<evidence type="ECO:0000313" key="4">
    <source>
        <dbReference type="Proteomes" id="UP000322873"/>
    </source>
</evidence>
<protein>
    <submittedName>
        <fullName evidence="3">Uncharacterized protein</fullName>
    </submittedName>
</protein>
<keyword evidence="2" id="KW-1133">Transmembrane helix</keyword>
<feature type="region of interest" description="Disordered" evidence="1">
    <location>
        <begin position="1"/>
        <end position="51"/>
    </location>
</feature>
<evidence type="ECO:0000256" key="2">
    <source>
        <dbReference type="SAM" id="Phobius"/>
    </source>
</evidence>
<evidence type="ECO:0000256" key="1">
    <source>
        <dbReference type="SAM" id="MobiDB-lite"/>
    </source>
</evidence>
<keyword evidence="4" id="KW-1185">Reference proteome</keyword>
<gene>
    <name evidence="3" type="ORF">EYC84_011790</name>
</gene>
<accession>A0A5M9J6F5</accession>